<comment type="similarity">
    <text evidence="1">Belongs to the peptidase S12 family.</text>
</comment>
<reference evidence="3" key="1">
    <citation type="submission" date="2021-01" db="EMBL/GenBank/DDBJ databases">
        <title>Deciphering the adaptive evolutionary patterns associated with biogeogrpahic diversity in the finger millet blast pathogen Magnaporthe oryzae in Eastern Africa.</title>
        <authorList>
            <person name="Onyema G."/>
            <person name="Shittu T.A."/>
            <person name="Dodsworth S."/>
            <person name="Devilliers S."/>
            <person name="Muthumeenakshi S."/>
            <person name="Sreenivasaprasad S."/>
        </authorList>
    </citation>
    <scope>NUCLEOTIDE SEQUENCE</scope>
    <source>
        <strain evidence="3">D15/s37</strain>
    </source>
</reference>
<protein>
    <recommendedName>
        <fullName evidence="2">Beta-lactamase-related domain-containing protein</fullName>
    </recommendedName>
</protein>
<name>A0ABQ8N6A1_PYRGI</name>
<dbReference type="Proteomes" id="UP001059893">
    <property type="component" value="Unassembled WGS sequence"/>
</dbReference>
<dbReference type="InterPro" id="IPR001466">
    <property type="entry name" value="Beta-lactam-related"/>
</dbReference>
<comment type="caution">
    <text evidence="3">The sequence shown here is derived from an EMBL/GenBank/DDBJ whole genome shotgun (WGS) entry which is preliminary data.</text>
</comment>
<gene>
    <name evidence="3" type="ORF">MCOR33_010451</name>
</gene>
<evidence type="ECO:0000313" key="3">
    <source>
        <dbReference type="EMBL" id="KAI6291652.1"/>
    </source>
</evidence>
<evidence type="ECO:0000313" key="4">
    <source>
        <dbReference type="Proteomes" id="UP001059893"/>
    </source>
</evidence>
<keyword evidence="4" id="KW-1185">Reference proteome</keyword>
<organism evidence="3 4">
    <name type="scientific">Pyricularia grisea</name>
    <name type="common">Crabgrass-specific blast fungus</name>
    <name type="synonym">Magnaporthe grisea</name>
    <dbReference type="NCBI Taxonomy" id="148305"/>
    <lineage>
        <taxon>Eukaryota</taxon>
        <taxon>Fungi</taxon>
        <taxon>Dikarya</taxon>
        <taxon>Ascomycota</taxon>
        <taxon>Pezizomycotina</taxon>
        <taxon>Sordariomycetes</taxon>
        <taxon>Sordariomycetidae</taxon>
        <taxon>Magnaporthales</taxon>
        <taxon>Pyriculariaceae</taxon>
        <taxon>Pyricularia</taxon>
    </lineage>
</organism>
<dbReference type="InterPro" id="IPR050491">
    <property type="entry name" value="AmpC-like"/>
</dbReference>
<dbReference type="PANTHER" id="PTHR46825">
    <property type="entry name" value="D-ALANYL-D-ALANINE-CARBOXYPEPTIDASE/ENDOPEPTIDASE AMPH"/>
    <property type="match status" value="1"/>
</dbReference>
<dbReference type="PANTHER" id="PTHR46825:SF15">
    <property type="entry name" value="BETA-LACTAMASE-RELATED DOMAIN-CONTAINING PROTEIN"/>
    <property type="match status" value="1"/>
</dbReference>
<dbReference type="Gene3D" id="3.40.710.10">
    <property type="entry name" value="DD-peptidase/beta-lactamase superfamily"/>
    <property type="match status" value="1"/>
</dbReference>
<proteinExistence type="inferred from homology"/>
<sequence length="287" mass="31815">MGRQYYAVPVYMLPCLPPRSINVVIPCQARHPKPLRSALGSAEAFGMQTSRGRDLGISDYIIHVLGAWSTRQPYFVEIYRALPFGSKMLIESITPEWWESFLSAPDPNTTSTAGSLTKAVTAVAIGILVDEGKASWDTLVKDVLPYFNSRNKTLQEHATLTDILSHLTGMSRADNLWLGTESNVLISGANGMQFINNQTLLAPFRAQFGYSNLCYELAGHVIEALSRQSYFDFVKSRIIDPLGMSRTFLQTPPADVDNSSICYNTLDDKSTAPIPCAKNRTDRGWLI</sequence>
<dbReference type="EMBL" id="JABSND010000346">
    <property type="protein sequence ID" value="KAI6291652.1"/>
    <property type="molecule type" value="Genomic_DNA"/>
</dbReference>
<evidence type="ECO:0000259" key="2">
    <source>
        <dbReference type="Pfam" id="PF00144"/>
    </source>
</evidence>
<dbReference type="SUPFAM" id="SSF56601">
    <property type="entry name" value="beta-lactamase/transpeptidase-like"/>
    <property type="match status" value="1"/>
</dbReference>
<dbReference type="InterPro" id="IPR012338">
    <property type="entry name" value="Beta-lactam/transpept-like"/>
</dbReference>
<dbReference type="Pfam" id="PF00144">
    <property type="entry name" value="Beta-lactamase"/>
    <property type="match status" value="1"/>
</dbReference>
<evidence type="ECO:0000256" key="1">
    <source>
        <dbReference type="ARBA" id="ARBA00038215"/>
    </source>
</evidence>
<feature type="domain" description="Beta-lactamase-related" evidence="2">
    <location>
        <begin position="106"/>
        <end position="269"/>
    </location>
</feature>
<accession>A0ABQ8N6A1</accession>